<reference evidence="2 3" key="1">
    <citation type="submission" date="2020-10" db="EMBL/GenBank/DDBJ databases">
        <title>Complete genome sequence of Paludibaculum fermentans P105T, a facultatively anaerobic acidobacterium capable of dissimilatory Fe(III) reduction.</title>
        <authorList>
            <person name="Dedysh S.N."/>
            <person name="Beletsky A.V."/>
            <person name="Kulichevskaya I.S."/>
            <person name="Mardanov A.V."/>
            <person name="Ravin N.V."/>
        </authorList>
    </citation>
    <scope>NUCLEOTIDE SEQUENCE [LARGE SCALE GENOMIC DNA]</scope>
    <source>
        <strain evidence="2 3">P105</strain>
    </source>
</reference>
<dbReference type="EMBL" id="CP063849">
    <property type="protein sequence ID" value="QOY86714.1"/>
    <property type="molecule type" value="Genomic_DNA"/>
</dbReference>
<name>A0A7S7NP59_PALFE</name>
<dbReference type="InterPro" id="IPR052897">
    <property type="entry name" value="Sec-Metab_Biosynth_Hydrolase"/>
</dbReference>
<evidence type="ECO:0000313" key="3">
    <source>
        <dbReference type="Proteomes" id="UP000593892"/>
    </source>
</evidence>
<dbReference type="SUPFAM" id="SSF53474">
    <property type="entry name" value="alpha/beta-Hydrolases"/>
    <property type="match status" value="1"/>
</dbReference>
<dbReference type="PANTHER" id="PTHR37017">
    <property type="entry name" value="AB HYDROLASE-1 DOMAIN-CONTAINING PROTEIN-RELATED"/>
    <property type="match status" value="1"/>
</dbReference>
<protein>
    <submittedName>
        <fullName evidence="2">Alpha/beta hydrolase</fullName>
    </submittedName>
</protein>
<evidence type="ECO:0000259" key="1">
    <source>
        <dbReference type="Pfam" id="PF12697"/>
    </source>
</evidence>
<dbReference type="PANTHER" id="PTHR37017:SF11">
    <property type="entry name" value="ESTERASE_LIPASE_THIOESTERASE DOMAIN-CONTAINING PROTEIN"/>
    <property type="match status" value="1"/>
</dbReference>
<sequence>MTDKTDSTLLASSDAAIATSGSAGDAAEPPMVRNIVLVHGAFADGTSWGKVIRILEARGFHVTAVQNPLTSLKDDVEATRRAIALQEGPVILAGHSWGGAVITEAGDHPQVAGLVYVAAYAPEAGHSANETSLPFGVTDGQKQIRVDAEYYASLSLEGMMDYVAEGLTLQERRLMFAVQGQSYGPMFDEKLTRAAWKTRPSWHVIATKDRILPTAMQEAGAHRSGGHPVFVATCHVAMMQEPEKVADVLTEAARNALKGGQGSQEVA</sequence>
<organism evidence="2 3">
    <name type="scientific">Paludibaculum fermentans</name>
    <dbReference type="NCBI Taxonomy" id="1473598"/>
    <lineage>
        <taxon>Bacteria</taxon>
        <taxon>Pseudomonadati</taxon>
        <taxon>Acidobacteriota</taxon>
        <taxon>Terriglobia</taxon>
        <taxon>Bryobacterales</taxon>
        <taxon>Bryobacteraceae</taxon>
        <taxon>Paludibaculum</taxon>
    </lineage>
</organism>
<accession>A0A7S7NP59</accession>
<dbReference type="InterPro" id="IPR029058">
    <property type="entry name" value="AB_hydrolase_fold"/>
</dbReference>
<dbReference type="RefSeq" id="WP_194448383.1">
    <property type="nucleotide sequence ID" value="NZ_CP063849.1"/>
</dbReference>
<keyword evidence="2" id="KW-0378">Hydrolase</keyword>
<dbReference type="KEGG" id="pfer:IRI77_28600"/>
<evidence type="ECO:0000313" key="2">
    <source>
        <dbReference type="EMBL" id="QOY86714.1"/>
    </source>
</evidence>
<gene>
    <name evidence="2" type="ORF">IRI77_28600</name>
</gene>
<dbReference type="Pfam" id="PF12697">
    <property type="entry name" value="Abhydrolase_6"/>
    <property type="match status" value="1"/>
</dbReference>
<dbReference type="Proteomes" id="UP000593892">
    <property type="component" value="Chromosome"/>
</dbReference>
<feature type="domain" description="AB hydrolase-1" evidence="1">
    <location>
        <begin position="35"/>
        <end position="248"/>
    </location>
</feature>
<dbReference type="Gene3D" id="3.40.50.1820">
    <property type="entry name" value="alpha/beta hydrolase"/>
    <property type="match status" value="1"/>
</dbReference>
<dbReference type="InterPro" id="IPR000073">
    <property type="entry name" value="AB_hydrolase_1"/>
</dbReference>
<dbReference type="GO" id="GO:0016787">
    <property type="term" value="F:hydrolase activity"/>
    <property type="evidence" value="ECO:0007669"/>
    <property type="project" value="UniProtKB-KW"/>
</dbReference>
<proteinExistence type="predicted"/>
<dbReference type="AlphaFoldDB" id="A0A7S7NP59"/>
<keyword evidence="3" id="KW-1185">Reference proteome</keyword>